<feature type="chain" id="PRO_5036022028" evidence="2">
    <location>
        <begin position="16"/>
        <end position="652"/>
    </location>
</feature>
<accession>A0A1I7S0Q0</accession>
<protein>
    <submittedName>
        <fullName evidence="6">(pine wood nematode) hypothetical protein</fullName>
    </submittedName>
</protein>
<evidence type="ECO:0000259" key="5">
    <source>
        <dbReference type="Pfam" id="PF25899"/>
    </source>
</evidence>
<evidence type="ECO:0000313" key="7">
    <source>
        <dbReference type="Proteomes" id="UP000095284"/>
    </source>
</evidence>
<sequence>MIAIVLVALLAFARADDVKLQCLQPPKINSALPAAIAIPQNYSAIVTFVDSTKTSVRLVEKDFNDVFFYEKTQKGQKTTRYVVKDNSTLIFDDTSCSRQSIDESKKLYPFPKVFTDTFKDLSTLSQIVNSVLTQQYAQDGLVNVTSVDGFTAVTWHGCLNRTDTTDAIEIDVNFIGDKSTQPPFDDGNKWPQALNIHFLSYNYTDDGKGTITPSIKEDITVSILVLKPVDQKEKVKVSSAPKGVFCENSPKAVLPSGLPTKFEADLTYIDSEQHVVNTAELMYDQPNRIVSFGLDFSQDSDIPYVQNTNTSEVKDLGKARIFLDFKSGFEYRLSKDGRVCRSVRPIEKSWQAIEEKDGKFNLKEPTTVFFNGSGAEFYNSGEVVRGGVTYDSYVSRQLNNATKEQVVIELLYFNKQWKLESGAENLIHSITQYHKNAQNETVKTTVILFNQVKNNTLVGTSWSKHTVFPCLADGKSDNFFFLKLANGTMKDLQNIGYENVESALAEAVAKTANISVLRISQFLLKQLNTQFMACFLLGEKNPLIPANTTDLVIEKNVTEVRNLLNGTLKTQQINVNIVSDDLKTQTISVNGFGVVSTTDEHPFPPQYNGYTGGSMFILALFSFIFGVGIAVGSYVFYTKRQGIRGIAYQVFE</sequence>
<dbReference type="InterPro" id="IPR058265">
    <property type="entry name" value="DUF7959"/>
</dbReference>
<dbReference type="eggNOG" id="KOG1769">
    <property type="taxonomic scope" value="Eukaryota"/>
</dbReference>
<dbReference type="PANTHER" id="PTHR36902:SF1">
    <property type="entry name" value="ENRICHED IN SURFACE-LABELED PROTEOME PROTEIN 9"/>
    <property type="match status" value="1"/>
</dbReference>
<dbReference type="EMBL" id="CAJFCV020000001">
    <property type="protein sequence ID" value="CAG9088235.1"/>
    <property type="molecule type" value="Genomic_DNA"/>
</dbReference>
<proteinExistence type="predicted"/>
<dbReference type="OrthoDB" id="5983572at2759"/>
<keyword evidence="1" id="KW-0812">Transmembrane</keyword>
<feature type="domain" description="DUF7959" evidence="5">
    <location>
        <begin position="478"/>
        <end position="591"/>
    </location>
</feature>
<evidence type="ECO:0000313" key="6">
    <source>
        <dbReference type="EMBL" id="CAD5211413.1"/>
    </source>
</evidence>
<dbReference type="InterPro" id="IPR058831">
    <property type="entry name" value="LolA-like_dom_2nd"/>
</dbReference>
<gene>
    <name evidence="6" type="ORF">BXYJ_LOCUS2416</name>
</gene>
<reference evidence="9" key="1">
    <citation type="submission" date="2016-11" db="UniProtKB">
        <authorList>
            <consortium name="WormBaseParasite"/>
        </authorList>
    </citation>
    <scope>IDENTIFICATION</scope>
</reference>
<keyword evidence="2" id="KW-0732">Signal</keyword>
<keyword evidence="8" id="KW-1185">Reference proteome</keyword>
<organism evidence="7 9">
    <name type="scientific">Bursaphelenchus xylophilus</name>
    <name type="common">Pinewood nematode worm</name>
    <name type="synonym">Aphelenchoides xylophilus</name>
    <dbReference type="NCBI Taxonomy" id="6326"/>
    <lineage>
        <taxon>Eukaryota</taxon>
        <taxon>Metazoa</taxon>
        <taxon>Ecdysozoa</taxon>
        <taxon>Nematoda</taxon>
        <taxon>Chromadorea</taxon>
        <taxon>Rhabditida</taxon>
        <taxon>Tylenchina</taxon>
        <taxon>Tylenchomorpha</taxon>
        <taxon>Aphelenchoidea</taxon>
        <taxon>Aphelenchoididae</taxon>
        <taxon>Bursaphelenchus</taxon>
    </lineage>
</organism>
<dbReference type="EMBL" id="CAJFDI010000001">
    <property type="protein sequence ID" value="CAD5211413.1"/>
    <property type="molecule type" value="Genomic_DNA"/>
</dbReference>
<evidence type="ECO:0000313" key="8">
    <source>
        <dbReference type="Proteomes" id="UP000659654"/>
    </source>
</evidence>
<evidence type="ECO:0000256" key="2">
    <source>
        <dbReference type="SAM" id="SignalP"/>
    </source>
</evidence>
<evidence type="ECO:0000259" key="4">
    <source>
        <dbReference type="Pfam" id="PF25898"/>
    </source>
</evidence>
<dbReference type="Pfam" id="PF25898">
    <property type="entry name" value="LolA_2nd_metazoa"/>
    <property type="match status" value="1"/>
</dbReference>
<dbReference type="PANTHER" id="PTHR36902">
    <property type="entry name" value="ENRICHED IN SURFACE-LABELED PROTEOME PROTEIN 9"/>
    <property type="match status" value="1"/>
</dbReference>
<dbReference type="Proteomes" id="UP000659654">
    <property type="component" value="Unassembled WGS sequence"/>
</dbReference>
<dbReference type="Pfam" id="PF25899">
    <property type="entry name" value="DUF7959"/>
    <property type="match status" value="1"/>
</dbReference>
<dbReference type="InterPro" id="IPR058830">
    <property type="entry name" value="LolA-like_dom_1st"/>
</dbReference>
<dbReference type="AlphaFoldDB" id="A0A1I7S0Q0"/>
<name>A0A1I7S0Q0_BURXY</name>
<feature type="signal peptide" evidence="2">
    <location>
        <begin position="1"/>
        <end position="15"/>
    </location>
</feature>
<evidence type="ECO:0000259" key="3">
    <source>
        <dbReference type="Pfam" id="PF25897"/>
    </source>
</evidence>
<dbReference type="Pfam" id="PF25897">
    <property type="entry name" value="LolA_1st_nematode"/>
    <property type="match status" value="1"/>
</dbReference>
<keyword evidence="1" id="KW-1133">Transmembrane helix</keyword>
<dbReference type="WBParaSite" id="BXY_0657400.1">
    <property type="protein sequence ID" value="BXY_0657400.1"/>
    <property type="gene ID" value="BXY_0657400"/>
</dbReference>
<keyword evidence="1" id="KW-0472">Membrane</keyword>
<dbReference type="Proteomes" id="UP000095284">
    <property type="component" value="Unplaced"/>
</dbReference>
<feature type="domain" description="LolA-like" evidence="3">
    <location>
        <begin position="31"/>
        <end position="206"/>
    </location>
</feature>
<evidence type="ECO:0000313" key="9">
    <source>
        <dbReference type="WBParaSite" id="BXY_0657400.1"/>
    </source>
</evidence>
<dbReference type="Proteomes" id="UP000582659">
    <property type="component" value="Unassembled WGS sequence"/>
</dbReference>
<feature type="domain" description="LolA-like" evidence="4">
    <location>
        <begin position="241"/>
        <end position="471"/>
    </location>
</feature>
<reference evidence="6" key="2">
    <citation type="submission" date="2020-09" db="EMBL/GenBank/DDBJ databases">
        <authorList>
            <person name="Kikuchi T."/>
        </authorList>
    </citation>
    <scope>NUCLEOTIDE SEQUENCE</scope>
    <source>
        <strain evidence="6">Ka4C1</strain>
    </source>
</reference>
<evidence type="ECO:0000256" key="1">
    <source>
        <dbReference type="SAM" id="Phobius"/>
    </source>
</evidence>
<feature type="transmembrane region" description="Helical" evidence="1">
    <location>
        <begin position="615"/>
        <end position="637"/>
    </location>
</feature>